<keyword evidence="5" id="KW-0325">Glycoprotein</keyword>
<evidence type="ECO:0000256" key="1">
    <source>
        <dbReference type="ARBA" id="ARBA00022536"/>
    </source>
</evidence>
<evidence type="ECO:0000256" key="4">
    <source>
        <dbReference type="ARBA" id="ARBA00023157"/>
    </source>
</evidence>
<gene>
    <name evidence="7" type="primary">Lrp6</name>
    <name evidence="7" type="ORF">CEXT_577861</name>
</gene>
<feature type="repeat" description="LDL-receptor class B" evidence="6">
    <location>
        <begin position="134"/>
        <end position="177"/>
    </location>
</feature>
<dbReference type="SMART" id="SM00135">
    <property type="entry name" value="LY"/>
    <property type="match status" value="4"/>
</dbReference>
<dbReference type="InterPro" id="IPR051221">
    <property type="entry name" value="LDLR-related"/>
</dbReference>
<dbReference type="GO" id="GO:0005886">
    <property type="term" value="C:plasma membrane"/>
    <property type="evidence" value="ECO:0007669"/>
    <property type="project" value="TreeGrafter"/>
</dbReference>
<protein>
    <submittedName>
        <fullName evidence="7">Low-density lipoprotein receptor-related protein 6</fullName>
    </submittedName>
</protein>
<proteinExistence type="predicted"/>
<keyword evidence="3" id="KW-0677">Repeat</keyword>
<dbReference type="Proteomes" id="UP001054945">
    <property type="component" value="Unassembled WGS sequence"/>
</dbReference>
<keyword evidence="2" id="KW-0732">Signal</keyword>
<dbReference type="PROSITE" id="PS51120">
    <property type="entry name" value="LDLRB"/>
    <property type="match status" value="3"/>
</dbReference>
<dbReference type="EMBL" id="BPLR01000588">
    <property type="protein sequence ID" value="GIY95883.1"/>
    <property type="molecule type" value="Genomic_DNA"/>
</dbReference>
<keyword evidence="4" id="KW-1015">Disulfide bond</keyword>
<reference evidence="7 8" key="1">
    <citation type="submission" date="2021-06" db="EMBL/GenBank/DDBJ databases">
        <title>Caerostris extrusa draft genome.</title>
        <authorList>
            <person name="Kono N."/>
            <person name="Arakawa K."/>
        </authorList>
    </citation>
    <scope>NUCLEOTIDE SEQUENCE [LARGE SCALE GENOMIC DNA]</scope>
</reference>
<keyword evidence="1" id="KW-0245">EGF-like domain</keyword>
<evidence type="ECO:0000256" key="3">
    <source>
        <dbReference type="ARBA" id="ARBA00022737"/>
    </source>
</evidence>
<feature type="repeat" description="LDL-receptor class B" evidence="6">
    <location>
        <begin position="178"/>
        <end position="221"/>
    </location>
</feature>
<evidence type="ECO:0000256" key="2">
    <source>
        <dbReference type="ARBA" id="ARBA00022729"/>
    </source>
</evidence>
<dbReference type="GO" id="GO:0005041">
    <property type="term" value="F:low-density lipoprotein particle receptor activity"/>
    <property type="evidence" value="ECO:0007669"/>
    <property type="project" value="TreeGrafter"/>
</dbReference>
<sequence>MERGSCIANYIQHMHCVELVDVCNRNGKISKKPNIIRDYNYNVRTNNFVLYSSNLGIHGLPLETRYLYSNVQVLAPISRISMAHFLDFYEGNMYWIDGSFGCIEVAHLNGSNRYVVVSGKMSKPKNTIVHPYKGLMFWCDWEVPPKIEMAALDGSQRQDFLNSSLQLVQDLAIDFEMDMLYWTDARTHTIERIHLDGTGREVVAGASIVEKPLCVAIYQNHIYWTDIQKMGGAIFRMDKNTESNIEMIREFQEDALKDIIIYHPRNVSGDNPCIRKCSEGICEDEGTVWDLICASTEEILHTRVPALMDSWLKMDTLAKRMK</sequence>
<keyword evidence="8" id="KW-1185">Reference proteome</keyword>
<dbReference type="PANTHER" id="PTHR22722">
    <property type="entry name" value="LOW-DENSITY LIPOPROTEIN RECEPTOR-RELATED PROTEIN 2-RELATED"/>
    <property type="match status" value="1"/>
</dbReference>
<evidence type="ECO:0000313" key="7">
    <source>
        <dbReference type="EMBL" id="GIY95883.1"/>
    </source>
</evidence>
<accession>A0AAV4XQA4</accession>
<dbReference type="GO" id="GO:0043235">
    <property type="term" value="C:receptor complex"/>
    <property type="evidence" value="ECO:0007669"/>
    <property type="project" value="TreeGrafter"/>
</dbReference>
<dbReference type="FunFam" id="2.120.10.30:FF:000241">
    <property type="entry name" value="Low-density lipoprotein receptor-related protein 6"/>
    <property type="match status" value="1"/>
</dbReference>
<organism evidence="7 8">
    <name type="scientific">Caerostris extrusa</name>
    <name type="common">Bark spider</name>
    <name type="synonym">Caerostris bankana</name>
    <dbReference type="NCBI Taxonomy" id="172846"/>
    <lineage>
        <taxon>Eukaryota</taxon>
        <taxon>Metazoa</taxon>
        <taxon>Ecdysozoa</taxon>
        <taxon>Arthropoda</taxon>
        <taxon>Chelicerata</taxon>
        <taxon>Arachnida</taxon>
        <taxon>Araneae</taxon>
        <taxon>Araneomorphae</taxon>
        <taxon>Entelegynae</taxon>
        <taxon>Araneoidea</taxon>
        <taxon>Araneidae</taxon>
        <taxon>Caerostris</taxon>
    </lineage>
</organism>
<evidence type="ECO:0000313" key="8">
    <source>
        <dbReference type="Proteomes" id="UP001054945"/>
    </source>
</evidence>
<feature type="repeat" description="LDL-receptor class B" evidence="6">
    <location>
        <begin position="91"/>
        <end position="133"/>
    </location>
</feature>
<dbReference type="Gene3D" id="2.120.10.30">
    <property type="entry name" value="TolB, C-terminal domain"/>
    <property type="match status" value="1"/>
</dbReference>
<keyword evidence="7" id="KW-0675">Receptor</keyword>
<dbReference type="Pfam" id="PF00058">
    <property type="entry name" value="Ldl_recept_b"/>
    <property type="match status" value="2"/>
</dbReference>
<evidence type="ECO:0000256" key="5">
    <source>
        <dbReference type="ARBA" id="ARBA00023180"/>
    </source>
</evidence>
<name>A0AAV4XQA4_CAEEX</name>
<dbReference type="AlphaFoldDB" id="A0AAV4XQA4"/>
<dbReference type="InterPro" id="IPR011042">
    <property type="entry name" value="6-blade_b-propeller_TolB-like"/>
</dbReference>
<evidence type="ECO:0000256" key="6">
    <source>
        <dbReference type="PROSITE-ProRule" id="PRU00461"/>
    </source>
</evidence>
<dbReference type="PANTHER" id="PTHR22722:SF5">
    <property type="entry name" value="LOW-DENSITY LIPOPROTEIN RECEPTOR-RELATED PROTEIN 1B"/>
    <property type="match status" value="1"/>
</dbReference>
<dbReference type="SUPFAM" id="SSF63825">
    <property type="entry name" value="YWTD domain"/>
    <property type="match status" value="1"/>
</dbReference>
<keyword evidence="7" id="KW-0449">Lipoprotein</keyword>
<comment type="caution">
    <text evidence="7">The sequence shown here is derived from an EMBL/GenBank/DDBJ whole genome shotgun (WGS) entry which is preliminary data.</text>
</comment>
<dbReference type="InterPro" id="IPR000033">
    <property type="entry name" value="LDLR_classB_rpt"/>
</dbReference>